<proteinExistence type="predicted"/>
<dbReference type="OrthoDB" id="3800479at2759"/>
<reference evidence="1" key="1">
    <citation type="journal article" date="2020" name="Stud. Mycol.">
        <title>101 Dothideomycetes genomes: a test case for predicting lifestyles and emergence of pathogens.</title>
        <authorList>
            <person name="Haridas S."/>
            <person name="Albert R."/>
            <person name="Binder M."/>
            <person name="Bloem J."/>
            <person name="Labutti K."/>
            <person name="Salamov A."/>
            <person name="Andreopoulos B."/>
            <person name="Baker S."/>
            <person name="Barry K."/>
            <person name="Bills G."/>
            <person name="Bluhm B."/>
            <person name="Cannon C."/>
            <person name="Castanera R."/>
            <person name="Culley D."/>
            <person name="Daum C."/>
            <person name="Ezra D."/>
            <person name="Gonzalez J."/>
            <person name="Henrissat B."/>
            <person name="Kuo A."/>
            <person name="Liang C."/>
            <person name="Lipzen A."/>
            <person name="Lutzoni F."/>
            <person name="Magnuson J."/>
            <person name="Mondo S."/>
            <person name="Nolan M."/>
            <person name="Ohm R."/>
            <person name="Pangilinan J."/>
            <person name="Park H.-J."/>
            <person name="Ramirez L."/>
            <person name="Alfaro M."/>
            <person name="Sun H."/>
            <person name="Tritt A."/>
            <person name="Yoshinaga Y."/>
            <person name="Zwiers L.-H."/>
            <person name="Turgeon B."/>
            <person name="Goodwin S."/>
            <person name="Spatafora J."/>
            <person name="Crous P."/>
            <person name="Grigoriev I."/>
        </authorList>
    </citation>
    <scope>NUCLEOTIDE SEQUENCE</scope>
    <source>
        <strain evidence="1">CBS 122681</strain>
    </source>
</reference>
<gene>
    <name evidence="1" type="ORF">K491DRAFT_413432</name>
</gene>
<dbReference type="EMBL" id="MU004346">
    <property type="protein sequence ID" value="KAF2655643.1"/>
    <property type="molecule type" value="Genomic_DNA"/>
</dbReference>
<protein>
    <submittedName>
        <fullName evidence="1">Uncharacterized protein</fullName>
    </submittedName>
</protein>
<sequence length="212" mass="23097">MGCFCFSDFTIPTHLRTTHRISSSISLMALISQPTVWFCCHCNDGPHSDALVSGCTNSSCSHQRCNACSTTTTDSHDMNSVCADSVSECSDEGCSGSRISNTLHIADYVHDLHEYTLMLNSKPNITTMEHPKPMPISLDTSTPLTKAALDSLNDTMNLPTTLIGENRIPETTGGYIWYCCQCDHGPWNCTIDAGCPGCQHWRCGSCTVTTTK</sequence>
<keyword evidence="2" id="KW-1185">Reference proteome</keyword>
<dbReference type="AlphaFoldDB" id="A0A6A6T9N0"/>
<organism evidence="1 2">
    <name type="scientific">Lophiostoma macrostomum CBS 122681</name>
    <dbReference type="NCBI Taxonomy" id="1314788"/>
    <lineage>
        <taxon>Eukaryota</taxon>
        <taxon>Fungi</taxon>
        <taxon>Dikarya</taxon>
        <taxon>Ascomycota</taxon>
        <taxon>Pezizomycotina</taxon>
        <taxon>Dothideomycetes</taxon>
        <taxon>Pleosporomycetidae</taxon>
        <taxon>Pleosporales</taxon>
        <taxon>Lophiostomataceae</taxon>
        <taxon>Lophiostoma</taxon>
    </lineage>
</organism>
<evidence type="ECO:0000313" key="1">
    <source>
        <dbReference type="EMBL" id="KAF2655643.1"/>
    </source>
</evidence>
<evidence type="ECO:0000313" key="2">
    <source>
        <dbReference type="Proteomes" id="UP000799324"/>
    </source>
</evidence>
<dbReference type="Proteomes" id="UP000799324">
    <property type="component" value="Unassembled WGS sequence"/>
</dbReference>
<name>A0A6A6T9N0_9PLEO</name>
<accession>A0A6A6T9N0</accession>